<proteinExistence type="predicted"/>
<comment type="caution">
    <text evidence="1">The sequence shown here is derived from an EMBL/GenBank/DDBJ whole genome shotgun (WGS) entry which is preliminary data.</text>
</comment>
<evidence type="ECO:0000313" key="2">
    <source>
        <dbReference type="Proteomes" id="UP000055024"/>
    </source>
</evidence>
<reference evidence="1 2" key="1">
    <citation type="submission" date="2015-01" db="EMBL/GenBank/DDBJ databases">
        <title>Evolution of Trichinella species and genotypes.</title>
        <authorList>
            <person name="Korhonen P.K."/>
            <person name="Edoardo P."/>
            <person name="Giuseppe L.R."/>
            <person name="Gasser R.B."/>
        </authorList>
    </citation>
    <scope>NUCLEOTIDE SEQUENCE [LARGE SCALE GENOMIC DNA]</scope>
    <source>
        <strain evidence="1">ISS1029</strain>
    </source>
</reference>
<dbReference type="Proteomes" id="UP000055024">
    <property type="component" value="Unassembled WGS sequence"/>
</dbReference>
<accession>A0A0V1E933</accession>
<dbReference type="AlphaFoldDB" id="A0A0V1E933"/>
<gene>
    <name evidence="1" type="ORF">T11_13965</name>
</gene>
<dbReference type="EMBL" id="JYDP01007381">
    <property type="protein sequence ID" value="KRY70166.1"/>
    <property type="molecule type" value="Genomic_DNA"/>
</dbReference>
<protein>
    <submittedName>
        <fullName evidence="1">Uncharacterized protein</fullName>
    </submittedName>
</protein>
<sequence>MTHRKFKFKLWWIIAVVLRHRFLRHLSIVLL</sequence>
<organism evidence="1 2">
    <name type="scientific">Trichinella zimbabwensis</name>
    <dbReference type="NCBI Taxonomy" id="268475"/>
    <lineage>
        <taxon>Eukaryota</taxon>
        <taxon>Metazoa</taxon>
        <taxon>Ecdysozoa</taxon>
        <taxon>Nematoda</taxon>
        <taxon>Enoplea</taxon>
        <taxon>Dorylaimia</taxon>
        <taxon>Trichinellida</taxon>
        <taxon>Trichinellidae</taxon>
        <taxon>Trichinella</taxon>
    </lineage>
</organism>
<evidence type="ECO:0000313" key="1">
    <source>
        <dbReference type="EMBL" id="KRY70166.1"/>
    </source>
</evidence>
<name>A0A0V1E933_9BILA</name>
<keyword evidence="2" id="KW-1185">Reference proteome</keyword>